<evidence type="ECO:0000313" key="8">
    <source>
        <dbReference type="EMBL" id="KFC89921.1"/>
    </source>
</evidence>
<dbReference type="InterPro" id="IPR013783">
    <property type="entry name" value="Ig-like_fold"/>
</dbReference>
<dbReference type="InterPro" id="IPR008962">
    <property type="entry name" value="PapD-like_sf"/>
</dbReference>
<gene>
    <name evidence="8" type="ORF">GHAL_0536</name>
</gene>
<dbReference type="Pfam" id="PF02753">
    <property type="entry name" value="PapD_C"/>
    <property type="match status" value="1"/>
</dbReference>
<dbReference type="PANTHER" id="PTHR30251:SF1">
    <property type="entry name" value="FIMBRIAL CHAPARONE"/>
    <property type="match status" value="1"/>
</dbReference>
<feature type="domain" description="Pili assembly chaperone N-terminal" evidence="6">
    <location>
        <begin position="9"/>
        <end position="121"/>
    </location>
</feature>
<dbReference type="Proteomes" id="UP000028605">
    <property type="component" value="Unassembled WGS sequence"/>
</dbReference>
<dbReference type="EMBL" id="JMPK01000012">
    <property type="protein sequence ID" value="KFC89921.1"/>
    <property type="molecule type" value="Genomic_DNA"/>
</dbReference>
<reference evidence="9" key="1">
    <citation type="submission" date="2014-05" db="EMBL/GenBank/DDBJ databases">
        <title>ATOL: Assembling a taxonomically balanced genome-scale reconstruction of the evolutionary history of the Enterobacteriaceae.</title>
        <authorList>
            <person name="Plunkett G. III"/>
            <person name="Neeno-Eckwall E.C."/>
            <person name="Glasner J.D."/>
            <person name="Perna N.T."/>
        </authorList>
    </citation>
    <scope>NUCLEOTIDE SEQUENCE [LARGE SCALE GENOMIC DNA]</scope>
    <source>
        <strain evidence="9">ATCC 13337</strain>
    </source>
</reference>
<dbReference type="InterPro" id="IPR016147">
    <property type="entry name" value="Pili_assmbl_chaperone_N"/>
</dbReference>
<evidence type="ECO:0000259" key="7">
    <source>
        <dbReference type="Pfam" id="PF02753"/>
    </source>
</evidence>
<dbReference type="InterPro" id="IPR036316">
    <property type="entry name" value="Pili_assmbl_chap_C_dom_sf"/>
</dbReference>
<dbReference type="PANTHER" id="PTHR30251">
    <property type="entry name" value="PILUS ASSEMBLY CHAPERONE"/>
    <property type="match status" value="1"/>
</dbReference>
<evidence type="ECO:0000256" key="1">
    <source>
        <dbReference type="ARBA" id="ARBA00004418"/>
    </source>
</evidence>
<comment type="similarity">
    <text evidence="2">Belongs to the periplasmic pilus chaperone family.</text>
</comment>
<organism evidence="8 9">
    <name type="scientific">Hafnia alvei ATCC 13337</name>
    <dbReference type="NCBI Taxonomy" id="910996"/>
    <lineage>
        <taxon>Bacteria</taxon>
        <taxon>Pseudomonadati</taxon>
        <taxon>Pseudomonadota</taxon>
        <taxon>Gammaproteobacteria</taxon>
        <taxon>Enterobacterales</taxon>
        <taxon>Hafniaceae</taxon>
        <taxon>Hafnia</taxon>
    </lineage>
</organism>
<dbReference type="Pfam" id="PF00345">
    <property type="entry name" value="PapD_N"/>
    <property type="match status" value="1"/>
</dbReference>
<evidence type="ECO:0000313" key="9">
    <source>
        <dbReference type="Proteomes" id="UP000028605"/>
    </source>
</evidence>
<name>A0ABD3ZKZ4_HAFAL</name>
<keyword evidence="4" id="KW-0574">Periplasm</keyword>
<evidence type="ECO:0000256" key="3">
    <source>
        <dbReference type="ARBA" id="ARBA00022729"/>
    </source>
</evidence>
<evidence type="ECO:0000256" key="5">
    <source>
        <dbReference type="ARBA" id="ARBA00023186"/>
    </source>
</evidence>
<dbReference type="SUPFAM" id="SSF49584">
    <property type="entry name" value="Periplasmic chaperone C-domain"/>
    <property type="match status" value="1"/>
</dbReference>
<dbReference type="InterPro" id="IPR050643">
    <property type="entry name" value="Periplasmic_pilus_chap"/>
</dbReference>
<dbReference type="InterPro" id="IPR016148">
    <property type="entry name" value="Pili_assmbl_chaperone_C"/>
</dbReference>
<dbReference type="GO" id="GO:0042597">
    <property type="term" value="C:periplasmic space"/>
    <property type="evidence" value="ECO:0007669"/>
    <property type="project" value="UniProtKB-SubCell"/>
</dbReference>
<evidence type="ECO:0000256" key="4">
    <source>
        <dbReference type="ARBA" id="ARBA00022764"/>
    </source>
</evidence>
<proteinExistence type="inferred from homology"/>
<keyword evidence="3" id="KW-0732">Signal</keyword>
<dbReference type="Gene3D" id="2.60.40.10">
    <property type="entry name" value="Immunoglobulins"/>
    <property type="match status" value="2"/>
</dbReference>
<dbReference type="PRINTS" id="PR00969">
    <property type="entry name" value="CHAPERONPILI"/>
</dbReference>
<dbReference type="InterPro" id="IPR001829">
    <property type="entry name" value="Pili_assmbl_chaperone_bac"/>
</dbReference>
<accession>A0ABD3ZKZ4</accession>
<protein>
    <submittedName>
        <fullName evidence="8">Fimbrial chaperone</fullName>
    </submittedName>
</protein>
<dbReference type="AlphaFoldDB" id="A0ABD3ZKZ4"/>
<comment type="subcellular location">
    <subcellularLocation>
        <location evidence="1">Periplasm</location>
    </subcellularLocation>
</comment>
<feature type="domain" description="Pili assembly chaperone C-terminal" evidence="7">
    <location>
        <begin position="143"/>
        <end position="200"/>
    </location>
</feature>
<evidence type="ECO:0000256" key="2">
    <source>
        <dbReference type="ARBA" id="ARBA00007399"/>
    </source>
</evidence>
<comment type="caution">
    <text evidence="8">The sequence shown here is derived from an EMBL/GenBank/DDBJ whole genome shotgun (WGS) entry which is preliminary data.</text>
</comment>
<sequence length="222" mass="24733">MFSFAVQAGVVIGGTRFIYPEAADSISFEVKNTSSDTYLVNTKITQESGSAPFIATPPLFPISPGDANKIRIVRTGGSLPNDRESLFHLYIAAIPSGKAPTNSLQIAVKSRMKLFYRPENLRKGAAEAWQKLEWSQTNREWQVRNLSPYYITLSQLKVNNRPNNAVIMLAPFEQQRFTGCEKSQPCSISWRSINDYGALTPVCHAQISGDKLRPNSCETNEK</sequence>
<dbReference type="SUPFAM" id="SSF49354">
    <property type="entry name" value="PapD-like"/>
    <property type="match status" value="1"/>
</dbReference>
<keyword evidence="5" id="KW-0143">Chaperone</keyword>
<evidence type="ECO:0000259" key="6">
    <source>
        <dbReference type="Pfam" id="PF00345"/>
    </source>
</evidence>